<feature type="region of interest" description="Disordered" evidence="1">
    <location>
        <begin position="103"/>
        <end position="146"/>
    </location>
</feature>
<feature type="chain" id="PRO_5041975461" evidence="2">
    <location>
        <begin position="19"/>
        <end position="174"/>
    </location>
</feature>
<evidence type="ECO:0000256" key="2">
    <source>
        <dbReference type="SAM" id="SignalP"/>
    </source>
</evidence>
<protein>
    <submittedName>
        <fullName evidence="3">Uncharacterized protein</fullName>
    </submittedName>
</protein>
<feature type="compositionally biased region" description="Low complexity" evidence="1">
    <location>
        <begin position="110"/>
        <end position="146"/>
    </location>
</feature>
<evidence type="ECO:0000313" key="3">
    <source>
        <dbReference type="EMBL" id="KAJ3052371.1"/>
    </source>
</evidence>
<keyword evidence="4" id="KW-1185">Reference proteome</keyword>
<sequence length="174" mass="17683">MRFTTIASVLALAASVASQNTTAQTDCGHVQAGRSPFVQCEIDPKDPIPSAPCSCDPAKLAIVNPFLACLNDMFAKKPDATISDYDRMLIGIPDMCAGIRAQNNGSIPASTGTRNTTSPSGTNSNSTNSSTTTTRSSPTASPTAATAGSGAAEAMKFTMGGVAVVLASVMASLF</sequence>
<organism evidence="3 4">
    <name type="scientific">Rhizophlyctis rosea</name>
    <dbReference type="NCBI Taxonomy" id="64517"/>
    <lineage>
        <taxon>Eukaryota</taxon>
        <taxon>Fungi</taxon>
        <taxon>Fungi incertae sedis</taxon>
        <taxon>Chytridiomycota</taxon>
        <taxon>Chytridiomycota incertae sedis</taxon>
        <taxon>Chytridiomycetes</taxon>
        <taxon>Rhizophlyctidales</taxon>
        <taxon>Rhizophlyctidaceae</taxon>
        <taxon>Rhizophlyctis</taxon>
    </lineage>
</organism>
<gene>
    <name evidence="3" type="ORF">HK097_006433</name>
</gene>
<evidence type="ECO:0000256" key="1">
    <source>
        <dbReference type="SAM" id="MobiDB-lite"/>
    </source>
</evidence>
<evidence type="ECO:0000313" key="4">
    <source>
        <dbReference type="Proteomes" id="UP001212841"/>
    </source>
</evidence>
<reference evidence="3" key="1">
    <citation type="submission" date="2020-05" db="EMBL/GenBank/DDBJ databases">
        <title>Phylogenomic resolution of chytrid fungi.</title>
        <authorList>
            <person name="Stajich J.E."/>
            <person name="Amses K."/>
            <person name="Simmons R."/>
            <person name="Seto K."/>
            <person name="Myers J."/>
            <person name="Bonds A."/>
            <person name="Quandt C.A."/>
            <person name="Barry K."/>
            <person name="Liu P."/>
            <person name="Grigoriev I."/>
            <person name="Longcore J.E."/>
            <person name="James T.Y."/>
        </authorList>
    </citation>
    <scope>NUCLEOTIDE SEQUENCE</scope>
    <source>
        <strain evidence="3">JEL0318</strain>
    </source>
</reference>
<proteinExistence type="predicted"/>
<dbReference type="AlphaFoldDB" id="A0AAD5X2U1"/>
<name>A0AAD5X2U1_9FUNG</name>
<feature type="signal peptide" evidence="2">
    <location>
        <begin position="1"/>
        <end position="18"/>
    </location>
</feature>
<accession>A0AAD5X2U1</accession>
<dbReference type="Proteomes" id="UP001212841">
    <property type="component" value="Unassembled WGS sequence"/>
</dbReference>
<keyword evidence="2" id="KW-0732">Signal</keyword>
<comment type="caution">
    <text evidence="3">The sequence shown here is derived from an EMBL/GenBank/DDBJ whole genome shotgun (WGS) entry which is preliminary data.</text>
</comment>
<dbReference type="EMBL" id="JADGJD010000300">
    <property type="protein sequence ID" value="KAJ3052371.1"/>
    <property type="molecule type" value="Genomic_DNA"/>
</dbReference>